<evidence type="ECO:0000256" key="5">
    <source>
        <dbReference type="ARBA" id="ARBA00022989"/>
    </source>
</evidence>
<keyword evidence="3" id="KW-0812">Transmembrane</keyword>
<reference evidence="10" key="1">
    <citation type="submission" date="2024-07" db="EMBL/GenBank/DDBJ databases">
        <title>Two chromosome-level genome assemblies of Korean endemic species Abeliophyllum distichum and Forsythia ovata (Oleaceae).</title>
        <authorList>
            <person name="Jang H."/>
        </authorList>
    </citation>
    <scope>NUCLEOTIDE SEQUENCE [LARGE SCALE GENOMIC DNA]</scope>
</reference>
<dbReference type="InterPro" id="IPR029962">
    <property type="entry name" value="TBL"/>
</dbReference>
<evidence type="ECO:0000256" key="1">
    <source>
        <dbReference type="ARBA" id="ARBA00004167"/>
    </source>
</evidence>
<name>A0ABD1QJS7_9LAMI</name>
<dbReference type="AlphaFoldDB" id="A0ABD1QJS7"/>
<comment type="similarity">
    <text evidence="2">Belongs to the PC-esterase family. TBL subfamily.</text>
</comment>
<keyword evidence="6" id="KW-0472">Membrane</keyword>
<dbReference type="Pfam" id="PF13839">
    <property type="entry name" value="PC-Esterase"/>
    <property type="match status" value="1"/>
</dbReference>
<evidence type="ECO:0000259" key="8">
    <source>
        <dbReference type="Pfam" id="PF14416"/>
    </source>
</evidence>
<accession>A0ABD1QJS7</accession>
<dbReference type="InterPro" id="IPR026057">
    <property type="entry name" value="TBL_C"/>
</dbReference>
<dbReference type="Pfam" id="PF14416">
    <property type="entry name" value="PMR5N"/>
    <property type="match status" value="1"/>
</dbReference>
<dbReference type="PANTHER" id="PTHR32285">
    <property type="entry name" value="PROTEIN TRICHOME BIREFRINGENCE-LIKE 9-RELATED"/>
    <property type="match status" value="1"/>
</dbReference>
<feature type="domain" description="Trichome birefringence-like C-terminal" evidence="7">
    <location>
        <begin position="79"/>
        <end position="169"/>
    </location>
</feature>
<dbReference type="InterPro" id="IPR025846">
    <property type="entry name" value="TBL_N"/>
</dbReference>
<keyword evidence="4" id="KW-0735">Signal-anchor</keyword>
<comment type="subcellular location">
    <subcellularLocation>
        <location evidence="1">Membrane</location>
        <topology evidence="1">Single-pass membrane protein</topology>
    </subcellularLocation>
</comment>
<evidence type="ECO:0000256" key="4">
    <source>
        <dbReference type="ARBA" id="ARBA00022968"/>
    </source>
</evidence>
<evidence type="ECO:0000313" key="9">
    <source>
        <dbReference type="EMBL" id="KAL2475209.1"/>
    </source>
</evidence>
<evidence type="ECO:0000313" key="10">
    <source>
        <dbReference type="Proteomes" id="UP001604336"/>
    </source>
</evidence>
<proteinExistence type="inferred from homology"/>
<keyword evidence="5" id="KW-1133">Transmembrane helix</keyword>
<dbReference type="Proteomes" id="UP001604336">
    <property type="component" value="Unassembled WGS sequence"/>
</dbReference>
<dbReference type="EMBL" id="JBFOLK010000011">
    <property type="protein sequence ID" value="KAL2475209.1"/>
    <property type="molecule type" value="Genomic_DNA"/>
</dbReference>
<evidence type="ECO:0000256" key="3">
    <source>
        <dbReference type="ARBA" id="ARBA00022692"/>
    </source>
</evidence>
<comment type="caution">
    <text evidence="9">The sequence shown here is derived from an EMBL/GenBank/DDBJ whole genome shotgun (WGS) entry which is preliminary data.</text>
</comment>
<dbReference type="PANTHER" id="PTHR32285:SF42">
    <property type="entry name" value="PROTEIN TRICHOME BIREFRINGENCE-LIKE 37"/>
    <property type="match status" value="1"/>
</dbReference>
<evidence type="ECO:0000256" key="6">
    <source>
        <dbReference type="ARBA" id="ARBA00023136"/>
    </source>
</evidence>
<evidence type="ECO:0000256" key="2">
    <source>
        <dbReference type="ARBA" id="ARBA00007727"/>
    </source>
</evidence>
<evidence type="ECO:0000259" key="7">
    <source>
        <dbReference type="Pfam" id="PF13839"/>
    </source>
</evidence>
<dbReference type="GO" id="GO:0016020">
    <property type="term" value="C:membrane"/>
    <property type="evidence" value="ECO:0007669"/>
    <property type="project" value="UniProtKB-SubCell"/>
</dbReference>
<protein>
    <submittedName>
        <fullName evidence="9">Protein trichome birefringence-like 37</fullName>
    </submittedName>
</protein>
<keyword evidence="10" id="KW-1185">Reference proteome</keyword>
<feature type="domain" description="Trichome birefringence-like N-terminal" evidence="8">
    <location>
        <begin position="38"/>
        <end position="77"/>
    </location>
</feature>
<organism evidence="9 10">
    <name type="scientific">Abeliophyllum distichum</name>
    <dbReference type="NCBI Taxonomy" id="126358"/>
    <lineage>
        <taxon>Eukaryota</taxon>
        <taxon>Viridiplantae</taxon>
        <taxon>Streptophyta</taxon>
        <taxon>Embryophyta</taxon>
        <taxon>Tracheophyta</taxon>
        <taxon>Spermatophyta</taxon>
        <taxon>Magnoliopsida</taxon>
        <taxon>eudicotyledons</taxon>
        <taxon>Gunneridae</taxon>
        <taxon>Pentapetalae</taxon>
        <taxon>asterids</taxon>
        <taxon>lamiids</taxon>
        <taxon>Lamiales</taxon>
        <taxon>Oleaceae</taxon>
        <taxon>Forsythieae</taxon>
        <taxon>Abeliophyllum</taxon>
    </lineage>
</organism>
<gene>
    <name evidence="9" type="ORF">Adt_35945</name>
</gene>
<sequence length="192" mass="21831">MQYSYHVAMQVVNLPVDAICFVTNVCSILRFISMNLQAVPLYESSSCPFIDPKFHCQKYGRPDNQYLEYSWKPDSCSLSREWGSKSNCVAGQQPLKRWTYPAGSVPAAAAVNRVLSTVKKPIYLLDITTLSQLRTDAHPTTYSGIHLRLDCSHWCLPGLPDTWNQLYMQHLLYEDDILSYSSGLISSRIQML</sequence>